<evidence type="ECO:0000256" key="1">
    <source>
        <dbReference type="SAM" id="MobiDB-lite"/>
    </source>
</evidence>
<dbReference type="AlphaFoldDB" id="A0A7Z7FKC2"/>
<sequence>MKKVERTRRARKRCACASPRTSNHAPARPSRPVVSDRMPHAGECCDAPSRRSGGRRDAFRCGRAGMRAGATEGCKAQEPTGNGCDGHAQYVTPDEPRVEIAHQLHGHARCIECGNKCANPRCVATTRSAERAPSVSTSSARGASRVPNAVSGKRLGQTGRRLRIVLPFTRIRQSSSRRRDSMNCASLPRACPSVSRDCNRQPPPVFPSRRAAR</sequence>
<accession>A0A7Z7FKC2</accession>
<comment type="caution">
    <text evidence="2">The sequence shown here is derived from an EMBL/GenBank/DDBJ whole genome shotgun (WGS) entry which is preliminary data.</text>
</comment>
<feature type="compositionally biased region" description="Basic residues" evidence="1">
    <location>
        <begin position="1"/>
        <end position="14"/>
    </location>
</feature>
<protein>
    <submittedName>
        <fullName evidence="2">Uncharacterized protein</fullName>
    </submittedName>
</protein>
<organism evidence="2 3">
    <name type="scientific">Paraburkholderia steynii</name>
    <dbReference type="NCBI Taxonomy" id="1245441"/>
    <lineage>
        <taxon>Bacteria</taxon>
        <taxon>Pseudomonadati</taxon>
        <taxon>Pseudomonadota</taxon>
        <taxon>Betaproteobacteria</taxon>
        <taxon>Burkholderiales</taxon>
        <taxon>Burkholderiaceae</taxon>
        <taxon>Paraburkholderia</taxon>
    </lineage>
</organism>
<name>A0A7Z7FKC2_9BURK</name>
<evidence type="ECO:0000313" key="2">
    <source>
        <dbReference type="EMBL" id="SDI84613.1"/>
    </source>
</evidence>
<dbReference type="EMBL" id="FNDI01000025">
    <property type="protein sequence ID" value="SDI84613.1"/>
    <property type="molecule type" value="Genomic_DNA"/>
</dbReference>
<gene>
    <name evidence="2" type="ORF">SAMN04487926_125107</name>
</gene>
<reference evidence="2" key="1">
    <citation type="submission" date="2016-10" db="EMBL/GenBank/DDBJ databases">
        <authorList>
            <person name="Varghese N."/>
            <person name="Submissions S."/>
        </authorList>
    </citation>
    <scope>NUCLEOTIDE SEQUENCE [LARGE SCALE GENOMIC DNA]</scope>
    <source>
        <strain evidence="2">YR281</strain>
    </source>
</reference>
<dbReference type="Proteomes" id="UP000198900">
    <property type="component" value="Unassembled WGS sequence"/>
</dbReference>
<proteinExistence type="predicted"/>
<feature type="region of interest" description="Disordered" evidence="1">
    <location>
        <begin position="173"/>
        <end position="213"/>
    </location>
</feature>
<keyword evidence="3" id="KW-1185">Reference proteome</keyword>
<evidence type="ECO:0000313" key="3">
    <source>
        <dbReference type="Proteomes" id="UP000198900"/>
    </source>
</evidence>
<feature type="region of interest" description="Disordered" evidence="1">
    <location>
        <begin position="1"/>
        <end position="42"/>
    </location>
</feature>